<reference evidence="2 3" key="1">
    <citation type="submission" date="2015-06" db="EMBL/GenBank/DDBJ databases">
        <title>Talaromyces atroroseus IBT 11181 draft genome.</title>
        <authorList>
            <person name="Rasmussen K.B."/>
            <person name="Rasmussen S."/>
            <person name="Petersen B."/>
            <person name="Sicheritz-Ponten T."/>
            <person name="Mortensen U.H."/>
            <person name="Thrane U."/>
        </authorList>
    </citation>
    <scope>NUCLEOTIDE SEQUENCE [LARGE SCALE GENOMIC DNA]</scope>
    <source>
        <strain evidence="2 3">IBT 11181</strain>
    </source>
</reference>
<dbReference type="STRING" id="1441469.A0A225ARQ1"/>
<feature type="compositionally biased region" description="Basic and acidic residues" evidence="1">
    <location>
        <begin position="222"/>
        <end position="232"/>
    </location>
</feature>
<dbReference type="AlphaFoldDB" id="A0A225ARQ1"/>
<evidence type="ECO:0000256" key="1">
    <source>
        <dbReference type="SAM" id="MobiDB-lite"/>
    </source>
</evidence>
<dbReference type="EMBL" id="LFMY01000006">
    <property type="protein sequence ID" value="OKL59958.1"/>
    <property type="molecule type" value="Genomic_DNA"/>
</dbReference>
<evidence type="ECO:0000313" key="2">
    <source>
        <dbReference type="EMBL" id="OKL59958.1"/>
    </source>
</evidence>
<dbReference type="Proteomes" id="UP000214365">
    <property type="component" value="Unassembled WGS sequence"/>
</dbReference>
<feature type="region of interest" description="Disordered" evidence="1">
    <location>
        <begin position="219"/>
        <end position="245"/>
    </location>
</feature>
<comment type="caution">
    <text evidence="2">The sequence shown here is derived from an EMBL/GenBank/DDBJ whole genome shotgun (WGS) entry which is preliminary data.</text>
</comment>
<keyword evidence="3" id="KW-1185">Reference proteome</keyword>
<sequence length="256" mass="28940">MAIALKFPGLHKTIRNFVNTGLLNGEDGYAKASKALEMTKLRAKYGIGPIKTRIGEALENFTRPVNWVLWGELAKIAMVIIPEEAELVIPLLRAAETPRVHLLLYAAPHLMYYDYPMLPAGWKAPLWPPFELGILAGRLYFNFSDYDGLLEKLCPAGYGNDDDQSSSLDTQNVLAFLNEWLALRRQGQDIAHTPMGYICHDRHLRSGHPFFMQRTIDTTSEQDQHHVVKDKGEEDGDYESEYESEGCVETVTEDVL</sequence>
<name>A0A225ARQ1_TALAT</name>
<dbReference type="OrthoDB" id="3182339at2759"/>
<proteinExistence type="predicted"/>
<organism evidence="2 3">
    <name type="scientific">Talaromyces atroroseus</name>
    <dbReference type="NCBI Taxonomy" id="1441469"/>
    <lineage>
        <taxon>Eukaryota</taxon>
        <taxon>Fungi</taxon>
        <taxon>Dikarya</taxon>
        <taxon>Ascomycota</taxon>
        <taxon>Pezizomycotina</taxon>
        <taxon>Eurotiomycetes</taxon>
        <taxon>Eurotiomycetidae</taxon>
        <taxon>Eurotiales</taxon>
        <taxon>Trichocomaceae</taxon>
        <taxon>Talaromyces</taxon>
        <taxon>Talaromyces sect. Trachyspermi</taxon>
    </lineage>
</organism>
<evidence type="ECO:0000313" key="3">
    <source>
        <dbReference type="Proteomes" id="UP000214365"/>
    </source>
</evidence>
<dbReference type="RefSeq" id="XP_020120079.1">
    <property type="nucleotide sequence ID" value="XM_020267134.1"/>
</dbReference>
<accession>A0A225ARQ1</accession>
<protein>
    <submittedName>
        <fullName evidence="2">Uncharacterized protein</fullName>
    </submittedName>
</protein>
<dbReference type="GeneID" id="31004578"/>
<gene>
    <name evidence="2" type="ORF">UA08_04823</name>
</gene>
<feature type="compositionally biased region" description="Acidic residues" evidence="1">
    <location>
        <begin position="233"/>
        <end position="245"/>
    </location>
</feature>